<sequence length="446" mass="50194">MHDLVRDVAIQIASSKEFGFVIKVGIGLKKWPGSFGSFEDCTTISLMGNRLKELLEGLVCPLLKVLLLELNDSVDVPCKFFKEMKALEVLSLKGGCLSLESLKCSTNLQSLQFIECECVDLISLRKLQRLKILGFLSCYSSEELPEEIGELESVRLMDLTGCTGLRRIHVNLIGRLKKLEELLIGSKSFMKWGVGGTSRGGMNASLTELNSLSHLSVLSLRIPETKYIPRDFVFPKLLKYEILIGGDTCLRCQTSTILAFDSISITSLNAKTFEQLFPSVDQVSHEEKVLLLLSLTDLKLVSLSTLKYTWKGPTRHESLQSLTYLKLWHLCQLKFIFTPSLAQSLPQLETLEIKDCSELEHIITSKDDNYEGEIIPNSICFLKLKTLFVCICEKLEYVFPLSVAPSLLNLEELHIVSADKLKKYLVVEKEKIHPQLMEMASSCFLN</sequence>
<accession>A0AAV1RQ77</accession>
<evidence type="ECO:0000259" key="2">
    <source>
        <dbReference type="Pfam" id="PF23247"/>
    </source>
</evidence>
<feature type="domain" description="Disease resistance protein At4g27190-like leucine-rich repeats" evidence="2">
    <location>
        <begin position="284"/>
        <end position="356"/>
    </location>
</feature>
<dbReference type="InterPro" id="IPR057135">
    <property type="entry name" value="At4g27190-like_LRR"/>
</dbReference>
<feature type="domain" description="Disease resistance protein At4g27190-like leucine-rich repeats" evidence="2">
    <location>
        <begin position="379"/>
        <end position="417"/>
    </location>
</feature>
<evidence type="ECO:0000313" key="4">
    <source>
        <dbReference type="Proteomes" id="UP001314170"/>
    </source>
</evidence>
<organism evidence="3 4">
    <name type="scientific">Dovyalis caffra</name>
    <dbReference type="NCBI Taxonomy" id="77055"/>
    <lineage>
        <taxon>Eukaryota</taxon>
        <taxon>Viridiplantae</taxon>
        <taxon>Streptophyta</taxon>
        <taxon>Embryophyta</taxon>
        <taxon>Tracheophyta</taxon>
        <taxon>Spermatophyta</taxon>
        <taxon>Magnoliopsida</taxon>
        <taxon>eudicotyledons</taxon>
        <taxon>Gunneridae</taxon>
        <taxon>Pentapetalae</taxon>
        <taxon>rosids</taxon>
        <taxon>fabids</taxon>
        <taxon>Malpighiales</taxon>
        <taxon>Salicaceae</taxon>
        <taxon>Flacourtieae</taxon>
        <taxon>Dovyalis</taxon>
    </lineage>
</organism>
<dbReference type="EMBL" id="CAWUPB010001116">
    <property type="protein sequence ID" value="CAK7338452.1"/>
    <property type="molecule type" value="Genomic_DNA"/>
</dbReference>
<dbReference type="InterPro" id="IPR032675">
    <property type="entry name" value="LRR_dom_sf"/>
</dbReference>
<evidence type="ECO:0000313" key="3">
    <source>
        <dbReference type="EMBL" id="CAK7338452.1"/>
    </source>
</evidence>
<dbReference type="Proteomes" id="UP001314170">
    <property type="component" value="Unassembled WGS sequence"/>
</dbReference>
<dbReference type="Pfam" id="PF23247">
    <property type="entry name" value="LRR_RPS2"/>
    <property type="match status" value="2"/>
</dbReference>
<dbReference type="PANTHER" id="PTHR33463:SF135">
    <property type="entry name" value="RESISTANCE PROTEIN RPS2, PUTATIVE-RELATED"/>
    <property type="match status" value="1"/>
</dbReference>
<keyword evidence="1" id="KW-0611">Plant defense</keyword>
<name>A0AAV1RQ77_9ROSI</name>
<dbReference type="AlphaFoldDB" id="A0AAV1RQ77"/>
<proteinExistence type="predicted"/>
<comment type="caution">
    <text evidence="3">The sequence shown here is derived from an EMBL/GenBank/DDBJ whole genome shotgun (WGS) entry which is preliminary data.</text>
</comment>
<reference evidence="3 4" key="1">
    <citation type="submission" date="2024-01" db="EMBL/GenBank/DDBJ databases">
        <authorList>
            <person name="Waweru B."/>
        </authorList>
    </citation>
    <scope>NUCLEOTIDE SEQUENCE [LARGE SCALE GENOMIC DNA]</scope>
</reference>
<evidence type="ECO:0000256" key="1">
    <source>
        <dbReference type="ARBA" id="ARBA00022821"/>
    </source>
</evidence>
<protein>
    <recommendedName>
        <fullName evidence="2">Disease resistance protein At4g27190-like leucine-rich repeats domain-containing protein</fullName>
    </recommendedName>
</protein>
<dbReference type="PANTHER" id="PTHR33463">
    <property type="entry name" value="NB-ARC DOMAIN-CONTAINING PROTEIN-RELATED"/>
    <property type="match status" value="1"/>
</dbReference>
<dbReference type="InterPro" id="IPR050905">
    <property type="entry name" value="Plant_NBS-LRR"/>
</dbReference>
<keyword evidence="4" id="KW-1185">Reference proteome</keyword>
<gene>
    <name evidence="3" type="ORF">DCAF_LOCUS13499</name>
</gene>
<dbReference type="SUPFAM" id="SSF52058">
    <property type="entry name" value="L domain-like"/>
    <property type="match status" value="1"/>
</dbReference>
<dbReference type="Gene3D" id="3.80.10.10">
    <property type="entry name" value="Ribonuclease Inhibitor"/>
    <property type="match status" value="2"/>
</dbReference>